<gene>
    <name evidence="2" type="ORF">KX01_438</name>
</gene>
<dbReference type="AlphaFoldDB" id="A0A1J0KVC5"/>
<keyword evidence="3" id="KW-1185">Reference proteome</keyword>
<dbReference type="STRING" id="1542390.KX01_438"/>
<name>A0A1J0KVC5_9GAMM</name>
<dbReference type="EMBL" id="CP009654">
    <property type="protein sequence ID" value="APC97626.1"/>
    <property type="molecule type" value="Genomic_DNA"/>
</dbReference>
<sequence length="146" mass="16559">MKKIIFILTVLVMSIGFANAEKISVNAVNQKIKSVCIMVNPSVTVANFVQETQSVLESKNIKVYLQNSENKTYNCQASLKYDAHRKWWGITYLSDVNYTLYETDNKQLLGTADFVITSGYDLSKYHAKVKDVVPKLLDKMIPTINN</sequence>
<feature type="chain" id="PRO_5009614118" evidence="1">
    <location>
        <begin position="21"/>
        <end position="146"/>
    </location>
</feature>
<dbReference type="OrthoDB" id="6708210at2"/>
<dbReference type="KEGG" id="frc:KX01_438"/>
<dbReference type="Proteomes" id="UP000182521">
    <property type="component" value="Chromosome"/>
</dbReference>
<evidence type="ECO:0000256" key="1">
    <source>
        <dbReference type="SAM" id="SignalP"/>
    </source>
</evidence>
<proteinExistence type="predicted"/>
<keyword evidence="1" id="KW-0732">Signal</keyword>
<accession>A0A1J0KVC5</accession>
<reference evidence="3" key="1">
    <citation type="submission" date="2014-10" db="EMBL/GenBank/DDBJ databases">
        <authorList>
            <person name="Kuske C.R."/>
            <person name="Challacombe J.F."/>
            <person name="Daligault H.E."/>
            <person name="Davenport K.W."/>
            <person name="Johnson S.L."/>
            <person name="Siddaramappa S."/>
            <person name="Petersen J.M."/>
        </authorList>
    </citation>
    <scope>NUCLEOTIDE SEQUENCE [LARGE SCALE GENOMIC DNA]</scope>
    <source>
        <strain evidence="3">CA97-1460</strain>
    </source>
</reference>
<evidence type="ECO:0000313" key="2">
    <source>
        <dbReference type="EMBL" id="APC97626.1"/>
    </source>
</evidence>
<protein>
    <submittedName>
        <fullName evidence="2">Uncharacterized protein</fullName>
    </submittedName>
</protein>
<feature type="signal peptide" evidence="1">
    <location>
        <begin position="1"/>
        <end position="20"/>
    </location>
</feature>
<evidence type="ECO:0000313" key="3">
    <source>
        <dbReference type="Proteomes" id="UP000182521"/>
    </source>
</evidence>
<dbReference type="RefSeq" id="WP_071663427.1">
    <property type="nucleotide sequence ID" value="NZ_CP009654.1"/>
</dbReference>
<organism evidence="2 3">
    <name type="scientific">Francisella frigiditurris</name>
    <dbReference type="NCBI Taxonomy" id="1542390"/>
    <lineage>
        <taxon>Bacteria</taxon>
        <taxon>Pseudomonadati</taxon>
        <taxon>Pseudomonadota</taxon>
        <taxon>Gammaproteobacteria</taxon>
        <taxon>Thiotrichales</taxon>
        <taxon>Francisellaceae</taxon>
        <taxon>Francisella</taxon>
    </lineage>
</organism>